<reference evidence="1 2" key="1">
    <citation type="submission" date="2018-08" db="EMBL/GenBank/DDBJ databases">
        <title>Genome and evolution of the arbuscular mycorrhizal fungus Diversispora epigaea (formerly Glomus versiforme) and its bacterial endosymbionts.</title>
        <authorList>
            <person name="Sun X."/>
            <person name="Fei Z."/>
            <person name="Harrison M."/>
        </authorList>
    </citation>
    <scope>NUCLEOTIDE SEQUENCE [LARGE SCALE GENOMIC DNA]</scope>
    <source>
        <strain evidence="1 2">IT104</strain>
    </source>
</reference>
<dbReference type="EMBL" id="PQFF01000172">
    <property type="protein sequence ID" value="RHZ77308.1"/>
    <property type="molecule type" value="Genomic_DNA"/>
</dbReference>
<gene>
    <name evidence="1" type="ORF">Glove_182g18</name>
</gene>
<comment type="caution">
    <text evidence="1">The sequence shown here is derived from an EMBL/GenBank/DDBJ whole genome shotgun (WGS) entry which is preliminary data.</text>
</comment>
<accession>A0A397ISL5</accession>
<sequence>MPLFRESNLEYDCCWCKPCDSKCFENDFDKRISGNEIIDKFDAQLNTDIRGKVIEFIHYDGFKDFKQIARGDGMVIHLRINVRSASVGLRGITKDPETHE</sequence>
<evidence type="ECO:0000313" key="2">
    <source>
        <dbReference type="Proteomes" id="UP000266861"/>
    </source>
</evidence>
<organism evidence="1 2">
    <name type="scientific">Diversispora epigaea</name>
    <dbReference type="NCBI Taxonomy" id="1348612"/>
    <lineage>
        <taxon>Eukaryota</taxon>
        <taxon>Fungi</taxon>
        <taxon>Fungi incertae sedis</taxon>
        <taxon>Mucoromycota</taxon>
        <taxon>Glomeromycotina</taxon>
        <taxon>Glomeromycetes</taxon>
        <taxon>Diversisporales</taxon>
        <taxon>Diversisporaceae</taxon>
        <taxon>Diversispora</taxon>
    </lineage>
</organism>
<name>A0A397ISL5_9GLOM</name>
<keyword evidence="2" id="KW-1185">Reference proteome</keyword>
<dbReference type="Proteomes" id="UP000266861">
    <property type="component" value="Unassembled WGS sequence"/>
</dbReference>
<proteinExistence type="predicted"/>
<protein>
    <submittedName>
        <fullName evidence="1">Uncharacterized protein</fullName>
    </submittedName>
</protein>
<dbReference type="AlphaFoldDB" id="A0A397ISL5"/>
<evidence type="ECO:0000313" key="1">
    <source>
        <dbReference type="EMBL" id="RHZ77308.1"/>
    </source>
</evidence>